<keyword evidence="7" id="KW-1133">Transmembrane helix</keyword>
<evidence type="ECO:0000256" key="7">
    <source>
        <dbReference type="ARBA" id="ARBA00022989"/>
    </source>
</evidence>
<proteinExistence type="inferred from homology"/>
<reference evidence="12 13" key="1">
    <citation type="submission" date="2019-09" db="EMBL/GenBank/DDBJ databases">
        <title>Draft genome of the ectomycorrhizal ascomycete Sphaerosporella brunnea.</title>
        <authorList>
            <consortium name="DOE Joint Genome Institute"/>
            <person name="Benucci G.M."/>
            <person name="Marozzi G."/>
            <person name="Antonielli L."/>
            <person name="Sanchez S."/>
            <person name="Marco P."/>
            <person name="Wang X."/>
            <person name="Falini L.B."/>
            <person name="Barry K."/>
            <person name="Haridas S."/>
            <person name="Lipzen A."/>
            <person name="Labutti K."/>
            <person name="Grigoriev I.V."/>
            <person name="Murat C."/>
            <person name="Martin F."/>
            <person name="Albertini E."/>
            <person name="Donnini D."/>
            <person name="Bonito G."/>
        </authorList>
    </citation>
    <scope>NUCLEOTIDE SEQUENCE [LARGE SCALE GENOMIC DNA]</scope>
    <source>
        <strain evidence="12 13">Sb_GMNB300</strain>
    </source>
</reference>
<comment type="caution">
    <text evidence="12">The sequence shown here is derived from an EMBL/GenBank/DDBJ whole genome shotgun (WGS) entry which is preliminary data.</text>
</comment>
<dbReference type="OrthoDB" id="5327821at2759"/>
<organism evidence="12 13">
    <name type="scientific">Sphaerosporella brunnea</name>
    <dbReference type="NCBI Taxonomy" id="1250544"/>
    <lineage>
        <taxon>Eukaryota</taxon>
        <taxon>Fungi</taxon>
        <taxon>Dikarya</taxon>
        <taxon>Ascomycota</taxon>
        <taxon>Pezizomycotina</taxon>
        <taxon>Pezizomycetes</taxon>
        <taxon>Pezizales</taxon>
        <taxon>Pyronemataceae</taxon>
        <taxon>Sphaerosporella</taxon>
    </lineage>
</organism>
<keyword evidence="8 10" id="KW-0472">Membrane</keyword>
<evidence type="ECO:0000256" key="3">
    <source>
        <dbReference type="ARBA" id="ARBA00017291"/>
    </source>
</evidence>
<keyword evidence="5 11" id="KW-0732">Signal</keyword>
<dbReference type="AlphaFoldDB" id="A0A5J5EGB6"/>
<feature type="chain" id="PRO_5023941150" description="Protein ROT1" evidence="11">
    <location>
        <begin position="24"/>
        <end position="241"/>
    </location>
</feature>
<dbReference type="PANTHER" id="PTHR28090">
    <property type="entry name" value="PROTEIN ROT1"/>
    <property type="match status" value="1"/>
</dbReference>
<evidence type="ECO:0000256" key="10">
    <source>
        <dbReference type="PIRNR" id="PIRNR017290"/>
    </source>
</evidence>
<evidence type="ECO:0000256" key="9">
    <source>
        <dbReference type="ARBA" id="ARBA00024969"/>
    </source>
</evidence>
<comment type="subcellular location">
    <subcellularLocation>
        <location evidence="1">Endoplasmic reticulum membrane</location>
        <topology evidence="1">Single-pass type I membrane protein</topology>
    </subcellularLocation>
</comment>
<sequence length="241" mass="26525">MIPSIAVPSLLAAVLALATALNAQNPTAAPDPLLVGTWSSKSGTVVTGSDFYDYSTELLKEPRLPGSSYSFTADGHYEEALYIVVSNPTTPSCPSAVLQWQHGEYTRFENGSLVLNPIQIDGRQLLSEPCNYDTSIYTRYNQSETIKWYEIITDEQRGKKRLNLYKFDGAPMNPMYLEYTPPQMLPTTTLHPPKATNGGGAKIRRRAVDAAMHKAADVDADRLWWLGLGLTGVGLLGYYCV</sequence>
<keyword evidence="13" id="KW-1185">Reference proteome</keyword>
<feature type="signal peptide" evidence="11">
    <location>
        <begin position="1"/>
        <end position="23"/>
    </location>
</feature>
<dbReference type="PANTHER" id="PTHR28090:SF1">
    <property type="entry name" value="PROTEIN ROT1"/>
    <property type="match status" value="1"/>
</dbReference>
<comment type="function">
    <text evidence="9 10">Required for normal levels of the cell wall 1,6-beta-glucan. Involved in a protein folding machinery chaperoning proteins acting in various physiological processes including cell wall synthesis and lysis of autophagic bodies.</text>
</comment>
<gene>
    <name evidence="12" type="ORF">FN846DRAFT_474845</name>
</gene>
<protein>
    <recommendedName>
        <fullName evidence="3 10">Protein ROT1</fullName>
    </recommendedName>
</protein>
<name>A0A5J5EGB6_9PEZI</name>
<evidence type="ECO:0000313" key="13">
    <source>
        <dbReference type="Proteomes" id="UP000326924"/>
    </source>
</evidence>
<dbReference type="GO" id="GO:0005789">
    <property type="term" value="C:endoplasmic reticulum membrane"/>
    <property type="evidence" value="ECO:0007669"/>
    <property type="project" value="UniProtKB-SubCell"/>
</dbReference>
<dbReference type="InterPro" id="IPR019623">
    <property type="entry name" value="Rot1"/>
</dbReference>
<dbReference type="PIRSF" id="PIRSF017290">
    <property type="entry name" value="ROT1_prd"/>
    <property type="match status" value="1"/>
</dbReference>
<dbReference type="GO" id="GO:0006458">
    <property type="term" value="P:'de novo' protein folding"/>
    <property type="evidence" value="ECO:0007669"/>
    <property type="project" value="InterPro"/>
</dbReference>
<evidence type="ECO:0000256" key="4">
    <source>
        <dbReference type="ARBA" id="ARBA00022692"/>
    </source>
</evidence>
<evidence type="ECO:0000256" key="1">
    <source>
        <dbReference type="ARBA" id="ARBA00004115"/>
    </source>
</evidence>
<dbReference type="Proteomes" id="UP000326924">
    <property type="component" value="Unassembled WGS sequence"/>
</dbReference>
<keyword evidence="4" id="KW-0812">Transmembrane</keyword>
<evidence type="ECO:0000256" key="6">
    <source>
        <dbReference type="ARBA" id="ARBA00022824"/>
    </source>
</evidence>
<keyword evidence="6 10" id="KW-0256">Endoplasmic reticulum</keyword>
<evidence type="ECO:0000256" key="11">
    <source>
        <dbReference type="SAM" id="SignalP"/>
    </source>
</evidence>
<evidence type="ECO:0000256" key="8">
    <source>
        <dbReference type="ARBA" id="ARBA00023136"/>
    </source>
</evidence>
<evidence type="ECO:0000256" key="5">
    <source>
        <dbReference type="ARBA" id="ARBA00022729"/>
    </source>
</evidence>
<dbReference type="InParanoid" id="A0A5J5EGB6"/>
<dbReference type="GO" id="GO:0051082">
    <property type="term" value="F:unfolded protein binding"/>
    <property type="evidence" value="ECO:0007669"/>
    <property type="project" value="TreeGrafter"/>
</dbReference>
<accession>A0A5J5EGB6</accession>
<dbReference type="FunCoup" id="A0A5J5EGB6">
    <property type="interactions" value="19"/>
</dbReference>
<evidence type="ECO:0000313" key="12">
    <source>
        <dbReference type="EMBL" id="KAA8893818.1"/>
    </source>
</evidence>
<dbReference type="Pfam" id="PF10681">
    <property type="entry name" value="Rot1"/>
    <property type="match status" value="1"/>
</dbReference>
<evidence type="ECO:0000256" key="2">
    <source>
        <dbReference type="ARBA" id="ARBA00007149"/>
    </source>
</evidence>
<comment type="similarity">
    <text evidence="2 10">Belongs to the ROT1 family.</text>
</comment>
<dbReference type="EMBL" id="VXIS01000398">
    <property type="protein sequence ID" value="KAA8893818.1"/>
    <property type="molecule type" value="Genomic_DNA"/>
</dbReference>